<proteinExistence type="predicted"/>
<evidence type="ECO:0000256" key="1">
    <source>
        <dbReference type="SAM" id="MobiDB-lite"/>
    </source>
</evidence>
<gene>
    <name evidence="2" type="ORF">LCGC14_2300660</name>
</gene>
<feature type="compositionally biased region" description="Basic residues" evidence="1">
    <location>
        <begin position="63"/>
        <end position="79"/>
    </location>
</feature>
<dbReference type="AlphaFoldDB" id="A0A0F9CP22"/>
<accession>A0A0F9CP22</accession>
<reference evidence="2" key="1">
    <citation type="journal article" date="2015" name="Nature">
        <title>Complex archaea that bridge the gap between prokaryotes and eukaryotes.</title>
        <authorList>
            <person name="Spang A."/>
            <person name="Saw J.H."/>
            <person name="Jorgensen S.L."/>
            <person name="Zaremba-Niedzwiedzka K."/>
            <person name="Martijn J."/>
            <person name="Lind A.E."/>
            <person name="van Eijk R."/>
            <person name="Schleper C."/>
            <person name="Guy L."/>
            <person name="Ettema T.J."/>
        </authorList>
    </citation>
    <scope>NUCLEOTIDE SEQUENCE</scope>
</reference>
<feature type="non-terminal residue" evidence="2">
    <location>
        <position position="1"/>
    </location>
</feature>
<dbReference type="EMBL" id="LAZR01032428">
    <property type="protein sequence ID" value="KKL50919.1"/>
    <property type="molecule type" value="Genomic_DNA"/>
</dbReference>
<evidence type="ECO:0000313" key="2">
    <source>
        <dbReference type="EMBL" id="KKL50919.1"/>
    </source>
</evidence>
<feature type="region of interest" description="Disordered" evidence="1">
    <location>
        <begin position="60"/>
        <end position="79"/>
    </location>
</feature>
<protein>
    <submittedName>
        <fullName evidence="2">Uncharacterized protein</fullName>
    </submittedName>
</protein>
<sequence>FSYKNYGGRGISICDRWKDSFKNFYKDVIVGYFDGLTIDRIDNDGNYEPSNIRFVTVKANNNNRRKRRNRKLPCKNKNG</sequence>
<comment type="caution">
    <text evidence="2">The sequence shown here is derived from an EMBL/GenBank/DDBJ whole genome shotgun (WGS) entry which is preliminary data.</text>
</comment>
<organism evidence="2">
    <name type="scientific">marine sediment metagenome</name>
    <dbReference type="NCBI Taxonomy" id="412755"/>
    <lineage>
        <taxon>unclassified sequences</taxon>
        <taxon>metagenomes</taxon>
        <taxon>ecological metagenomes</taxon>
    </lineage>
</organism>
<name>A0A0F9CP22_9ZZZZ</name>